<accession>A0A0E9Q1V2</accession>
<reference evidence="1" key="2">
    <citation type="journal article" date="2015" name="Fish Shellfish Immunol.">
        <title>Early steps in the European eel (Anguilla anguilla)-Vibrio vulnificus interaction in the gills: Role of the RtxA13 toxin.</title>
        <authorList>
            <person name="Callol A."/>
            <person name="Pajuelo D."/>
            <person name="Ebbesson L."/>
            <person name="Teles M."/>
            <person name="MacKenzie S."/>
            <person name="Amaro C."/>
        </authorList>
    </citation>
    <scope>NUCLEOTIDE SEQUENCE</scope>
</reference>
<evidence type="ECO:0000313" key="1">
    <source>
        <dbReference type="EMBL" id="JAH10856.1"/>
    </source>
</evidence>
<reference evidence="1" key="1">
    <citation type="submission" date="2014-11" db="EMBL/GenBank/DDBJ databases">
        <authorList>
            <person name="Amaro Gonzalez C."/>
        </authorList>
    </citation>
    <scope>NUCLEOTIDE SEQUENCE</scope>
</reference>
<protein>
    <submittedName>
        <fullName evidence="1">Uncharacterized protein</fullName>
    </submittedName>
</protein>
<name>A0A0E9Q1V2_ANGAN</name>
<proteinExistence type="predicted"/>
<organism evidence="1">
    <name type="scientific">Anguilla anguilla</name>
    <name type="common">European freshwater eel</name>
    <name type="synonym">Muraena anguilla</name>
    <dbReference type="NCBI Taxonomy" id="7936"/>
    <lineage>
        <taxon>Eukaryota</taxon>
        <taxon>Metazoa</taxon>
        <taxon>Chordata</taxon>
        <taxon>Craniata</taxon>
        <taxon>Vertebrata</taxon>
        <taxon>Euteleostomi</taxon>
        <taxon>Actinopterygii</taxon>
        <taxon>Neopterygii</taxon>
        <taxon>Teleostei</taxon>
        <taxon>Anguilliformes</taxon>
        <taxon>Anguillidae</taxon>
        <taxon>Anguilla</taxon>
    </lineage>
</organism>
<sequence>MSSACWRKKSNYMWR</sequence>
<dbReference type="EMBL" id="GBXM01097721">
    <property type="protein sequence ID" value="JAH10856.1"/>
    <property type="molecule type" value="Transcribed_RNA"/>
</dbReference>